<evidence type="ECO:0000256" key="6">
    <source>
        <dbReference type="ARBA" id="ARBA00023015"/>
    </source>
</evidence>
<feature type="compositionally biased region" description="Low complexity" evidence="13">
    <location>
        <begin position="126"/>
        <end position="137"/>
    </location>
</feature>
<reference evidence="15" key="1">
    <citation type="submission" date="2022-12" db="EMBL/GenBank/DDBJ databases">
        <title>Chromosome-level genome assembly of the bean flower thrips Megalurothrips usitatus.</title>
        <authorList>
            <person name="Ma L."/>
            <person name="Liu Q."/>
            <person name="Li H."/>
            <person name="Cai W."/>
        </authorList>
    </citation>
    <scope>NUCLEOTIDE SEQUENCE</scope>
    <source>
        <strain evidence="15">Cailab_2022a</strain>
    </source>
</reference>
<evidence type="ECO:0000256" key="13">
    <source>
        <dbReference type="SAM" id="MobiDB-lite"/>
    </source>
</evidence>
<evidence type="ECO:0000256" key="10">
    <source>
        <dbReference type="ARBA" id="ARBA00023242"/>
    </source>
</evidence>
<keyword evidence="16" id="KW-1185">Reference proteome</keyword>
<dbReference type="GO" id="GO:0008270">
    <property type="term" value="F:zinc ion binding"/>
    <property type="evidence" value="ECO:0007669"/>
    <property type="project" value="UniProtKB-KW"/>
</dbReference>
<dbReference type="EMBL" id="JAPTSV010000003">
    <property type="protein sequence ID" value="KAJ1529341.1"/>
    <property type="molecule type" value="Genomic_DNA"/>
</dbReference>
<comment type="similarity">
    <text evidence="2">Belongs to the THAP1 family.</text>
</comment>
<keyword evidence="3" id="KW-0479">Metal-binding</keyword>
<feature type="compositionally biased region" description="Acidic residues" evidence="13">
    <location>
        <begin position="204"/>
        <end position="213"/>
    </location>
</feature>
<evidence type="ECO:0000256" key="11">
    <source>
        <dbReference type="ARBA" id="ARBA00023306"/>
    </source>
</evidence>
<dbReference type="Pfam" id="PF05485">
    <property type="entry name" value="THAP"/>
    <property type="match status" value="1"/>
</dbReference>
<evidence type="ECO:0000259" key="14">
    <source>
        <dbReference type="PROSITE" id="PS50950"/>
    </source>
</evidence>
<keyword evidence="7" id="KW-0175">Coiled coil</keyword>
<evidence type="ECO:0000256" key="12">
    <source>
        <dbReference type="PROSITE-ProRule" id="PRU00309"/>
    </source>
</evidence>
<organism evidence="15 16">
    <name type="scientific">Megalurothrips usitatus</name>
    <name type="common">bean blossom thrips</name>
    <dbReference type="NCBI Taxonomy" id="439358"/>
    <lineage>
        <taxon>Eukaryota</taxon>
        <taxon>Metazoa</taxon>
        <taxon>Ecdysozoa</taxon>
        <taxon>Arthropoda</taxon>
        <taxon>Hexapoda</taxon>
        <taxon>Insecta</taxon>
        <taxon>Pterygota</taxon>
        <taxon>Neoptera</taxon>
        <taxon>Paraneoptera</taxon>
        <taxon>Thysanoptera</taxon>
        <taxon>Terebrantia</taxon>
        <taxon>Thripoidea</taxon>
        <taxon>Thripidae</taxon>
        <taxon>Megalurothrips</taxon>
    </lineage>
</organism>
<accession>A0AAV7XWG6</accession>
<protein>
    <recommendedName>
        <fullName evidence="14">THAP-type domain-containing protein</fullName>
    </recommendedName>
</protein>
<evidence type="ECO:0000256" key="5">
    <source>
        <dbReference type="ARBA" id="ARBA00022833"/>
    </source>
</evidence>
<dbReference type="PANTHER" id="PTHR46600:SF1">
    <property type="entry name" value="THAP DOMAIN-CONTAINING PROTEIN 1"/>
    <property type="match status" value="1"/>
</dbReference>
<feature type="region of interest" description="Disordered" evidence="13">
    <location>
        <begin position="125"/>
        <end position="172"/>
    </location>
</feature>
<keyword evidence="4 12" id="KW-0863">Zinc-finger</keyword>
<keyword evidence="10" id="KW-0539">Nucleus</keyword>
<feature type="region of interest" description="Disordered" evidence="13">
    <location>
        <begin position="197"/>
        <end position="239"/>
    </location>
</feature>
<evidence type="ECO:0000256" key="3">
    <source>
        <dbReference type="ARBA" id="ARBA00022723"/>
    </source>
</evidence>
<dbReference type="SUPFAM" id="SSF57716">
    <property type="entry name" value="Glucocorticoid receptor-like (DNA-binding domain)"/>
    <property type="match status" value="1"/>
</dbReference>
<proteinExistence type="inferred from homology"/>
<keyword evidence="6" id="KW-0805">Transcription regulation</keyword>
<dbReference type="InterPro" id="IPR006612">
    <property type="entry name" value="THAP_Znf"/>
</dbReference>
<keyword evidence="9" id="KW-0804">Transcription</keyword>
<evidence type="ECO:0000313" key="15">
    <source>
        <dbReference type="EMBL" id="KAJ1529341.1"/>
    </source>
</evidence>
<evidence type="ECO:0000256" key="2">
    <source>
        <dbReference type="ARBA" id="ARBA00006177"/>
    </source>
</evidence>
<evidence type="ECO:0000256" key="9">
    <source>
        <dbReference type="ARBA" id="ARBA00023163"/>
    </source>
</evidence>
<dbReference type="InterPro" id="IPR026516">
    <property type="entry name" value="THAP1/10"/>
</dbReference>
<keyword evidence="8 12" id="KW-0238">DNA-binding</keyword>
<evidence type="ECO:0000256" key="7">
    <source>
        <dbReference type="ARBA" id="ARBA00023054"/>
    </source>
</evidence>
<dbReference type="SMART" id="SM00692">
    <property type="entry name" value="DM3"/>
    <property type="match status" value="1"/>
</dbReference>
<dbReference type="GO" id="GO:0043565">
    <property type="term" value="F:sequence-specific DNA binding"/>
    <property type="evidence" value="ECO:0007669"/>
    <property type="project" value="InterPro"/>
</dbReference>
<feature type="domain" description="THAP-type" evidence="14">
    <location>
        <begin position="1"/>
        <end position="107"/>
    </location>
</feature>
<evidence type="ECO:0000256" key="8">
    <source>
        <dbReference type="ARBA" id="ARBA00023125"/>
    </source>
</evidence>
<dbReference type="Proteomes" id="UP001075354">
    <property type="component" value="Chromosome 3"/>
</dbReference>
<evidence type="ECO:0000256" key="4">
    <source>
        <dbReference type="ARBA" id="ARBA00022771"/>
    </source>
</evidence>
<comment type="caution">
    <text evidence="15">The sequence shown here is derived from an EMBL/GenBank/DDBJ whole genome shotgun (WGS) entry which is preliminary data.</text>
</comment>
<comment type="subcellular location">
    <subcellularLocation>
        <location evidence="1">Nucleus</location>
        <location evidence="1">Nucleoplasm</location>
    </subcellularLocation>
</comment>
<name>A0AAV7XWG6_9NEOP</name>
<feature type="compositionally biased region" description="Polar residues" evidence="13">
    <location>
        <begin position="214"/>
        <end position="225"/>
    </location>
</feature>
<keyword evidence="5" id="KW-0862">Zinc</keyword>
<dbReference type="SMART" id="SM00980">
    <property type="entry name" value="THAP"/>
    <property type="match status" value="1"/>
</dbReference>
<feature type="compositionally biased region" description="Basic and acidic residues" evidence="13">
    <location>
        <begin position="139"/>
        <end position="151"/>
    </location>
</feature>
<evidence type="ECO:0000256" key="1">
    <source>
        <dbReference type="ARBA" id="ARBA00004642"/>
    </source>
</evidence>
<feature type="compositionally biased region" description="Polar residues" evidence="13">
    <location>
        <begin position="152"/>
        <end position="166"/>
    </location>
</feature>
<dbReference type="AlphaFoldDB" id="A0AAV7XWG6"/>
<dbReference type="GO" id="GO:0005654">
    <property type="term" value="C:nucleoplasm"/>
    <property type="evidence" value="ECO:0007669"/>
    <property type="project" value="UniProtKB-SubCell"/>
</dbReference>
<sequence>MGRSCFHLDCVANKLKRNPSPKELPSFFRFPKKRSLYLKWKKAVPPRPGFNARDPTGKDYLCSLHFKLEDVEKFFEYKFVKGLPQTEIIRMERGTWSLKEDAIPCYFKNNNPNTKQLLREVKHRSTNSNNMNDSNQNETVERSPLEQEETNKPTTEGGNRATTTNRPLIDNNKDNCRKVMLDHCYYTTLASERSALPDTINSLDGDDPDDPTSLEDSSLIENPTLNEDPAPIENPTVISCPASSNKAKTKLIYEYDPYTIEQLHQDVLDIVLPKGWTFFQSDDDLSTVFMFHSFDGAVFKSVSFKGSCRPEVTINSFVLPYKTINSKKDVEELLELVTIVNY</sequence>
<dbReference type="PANTHER" id="PTHR46600">
    <property type="entry name" value="THAP DOMAIN-CONTAINING"/>
    <property type="match status" value="1"/>
</dbReference>
<dbReference type="PROSITE" id="PS50950">
    <property type="entry name" value="ZF_THAP"/>
    <property type="match status" value="1"/>
</dbReference>
<keyword evidence="11" id="KW-0131">Cell cycle</keyword>
<gene>
    <name evidence="15" type="ORF">ONE63_006129</name>
</gene>
<evidence type="ECO:0000313" key="16">
    <source>
        <dbReference type="Proteomes" id="UP001075354"/>
    </source>
</evidence>